<dbReference type="InterPro" id="IPR043083">
    <property type="entry name" value="Gp27_dom3"/>
</dbReference>
<organism evidence="3 4">
    <name type="scientific">Acinetobacter phage Acj61</name>
    <dbReference type="NCBI Taxonomy" id="760732"/>
    <lineage>
        <taxon>Viruses</taxon>
        <taxon>Duplodnaviria</taxon>
        <taxon>Heunggongvirae</taxon>
        <taxon>Uroviricota</taxon>
        <taxon>Caudoviricetes</taxon>
        <taxon>Pantevenvirales</taxon>
        <taxon>Straboviridae</taxon>
        <taxon>Twarogvirinae</taxon>
        <taxon>Lasallevirus</taxon>
        <taxon>Lasallevirus Acj61</taxon>
        <taxon>Acinetobacter virus Acj61</taxon>
    </lineage>
</organism>
<evidence type="ECO:0000259" key="2">
    <source>
        <dbReference type="Pfam" id="PF09097"/>
    </source>
</evidence>
<dbReference type="Gene3D" id="2.40.10.10">
    <property type="entry name" value="Trypsin-like serine proteases"/>
    <property type="match status" value="1"/>
</dbReference>
<dbReference type="Gene3D" id="3.90.1720.10">
    <property type="entry name" value="endopeptidase domain like (from Nostoc punctiforme)"/>
    <property type="match status" value="1"/>
</dbReference>
<protein>
    <submittedName>
        <fullName evidence="3">Gp27 baseplate hub subunit</fullName>
    </submittedName>
</protein>
<dbReference type="InterPro" id="IPR043084">
    <property type="entry name" value="Gp27_dom4"/>
</dbReference>
<keyword evidence="4" id="KW-1185">Reference proteome</keyword>
<dbReference type="InterPro" id="IPR043504">
    <property type="entry name" value="Peptidase_S1_PA_chymotrypsin"/>
</dbReference>
<accession>E5E4H6</accession>
<dbReference type="EMBL" id="GU911519">
    <property type="protein sequence ID" value="ADG36160.1"/>
    <property type="molecule type" value="Genomic_DNA"/>
</dbReference>
<feature type="domain" description="Bacteriophage T4 Gp27 baseplate hub C-terminal" evidence="1">
    <location>
        <begin position="204"/>
        <end position="374"/>
    </location>
</feature>
<evidence type="ECO:0000259" key="1">
    <source>
        <dbReference type="Pfam" id="PF09096"/>
    </source>
</evidence>
<gene>
    <name evidence="3" type="primary">27</name>
    <name evidence="3" type="ORF">Acj61p195</name>
</gene>
<dbReference type="Pfam" id="PF09096">
    <property type="entry name" value="Phage-tail_2"/>
    <property type="match status" value="1"/>
</dbReference>
<dbReference type="Gene3D" id="3.55.50.20">
    <property type="match status" value="1"/>
</dbReference>
<dbReference type="OrthoDB" id="3166at10239"/>
<evidence type="ECO:0000313" key="3">
    <source>
        <dbReference type="EMBL" id="ADG36160.1"/>
    </source>
</evidence>
<dbReference type="InterPro" id="IPR043085">
    <property type="entry name" value="Gp27_dom2"/>
</dbReference>
<dbReference type="InterPro" id="IPR015181">
    <property type="entry name" value="Phage_T4_Gp27_N"/>
</dbReference>
<dbReference type="GO" id="GO:0098025">
    <property type="term" value="C:virus tail, baseplate"/>
    <property type="evidence" value="ECO:0007669"/>
    <property type="project" value="InterPro"/>
</dbReference>
<dbReference type="Proteomes" id="UP000008730">
    <property type="component" value="Segment"/>
</dbReference>
<dbReference type="GeneID" id="9926086"/>
<feature type="domain" description="Bacteriophage T4 Gp27 baseplate hub N-terminal" evidence="2">
    <location>
        <begin position="5"/>
        <end position="199"/>
    </location>
</feature>
<proteinExistence type="predicted"/>
<dbReference type="Gene3D" id="2.40.30.150">
    <property type="entry name" value="Bacteriophage T4, Gp27, baseplate hub, domain 3"/>
    <property type="match status" value="1"/>
</dbReference>
<sequence length="528" mass="60096">MTTMQKPGYPNVSIKLYESYDAWKENRFVELGATFTTLTIRDGLFGRNEGMLQFYDNKNIHTKMDGEQIIQISLSNANTNDVFNRIYGIKHFATSVDEKGDNIIGVDLAPLHIVEHLKFSRAFFANATESIQEMIRVIYAKRAEIAPKVEGINVYVPKVAWVNDIEMYMDYVREIGMAVESETFVFAWEDMIGIHLQDYKQISEQEARKMVVGDINQIGTFVQSMDIGLAYEFVWLSKANRYDRNPMENVTIYSHSFNDKEIQRVTQDEGANSIYVTRSGGYSDMTYRNGYEEAIRLLTMAQYDGYAQCKTVGDFTIRPGMKINFGDQKNQFKTDFYVDEVIHEISNNSSVTNMYMFTNGKALKPVEIEKIKNEIPTLETPSESVQPEPSGDIKGSDWDLDKMATVVTKNAQGRSSTGDCALYVRKALQASQIKQFFAGGLGHANQMPTQLIRMNWVAVGQNVTSWKKGDIVVFQRTNTRLGQKYGHVAIFNGSQWVSDFIQPSVQPNLKDNLTYTLYRARYGYTKGA</sequence>
<name>E5E4H6_9CAUD</name>
<dbReference type="InterPro" id="IPR015180">
    <property type="entry name" value="Phage_T4_Gp27_C"/>
</dbReference>
<dbReference type="Pfam" id="PF09097">
    <property type="entry name" value="Phage-tail_1"/>
    <property type="match status" value="1"/>
</dbReference>
<dbReference type="RefSeq" id="YP_004009812.1">
    <property type="nucleotide sequence ID" value="NC_014661.1"/>
</dbReference>
<evidence type="ECO:0000313" key="4">
    <source>
        <dbReference type="Proteomes" id="UP000008730"/>
    </source>
</evidence>
<reference evidence="3 4" key="1">
    <citation type="journal article" date="2010" name="Virol. J.">
        <title>Genomes of the T4-related bacteriophages as windows on microbial genome evolution.</title>
        <authorList>
            <person name="Petrov V.M."/>
            <person name="Ratnayaka S."/>
            <person name="Nolan J.M."/>
            <person name="Miller E.S."/>
            <person name="Karam J.D."/>
        </authorList>
    </citation>
    <scope>NUCLEOTIDE SEQUENCE [LARGE SCALE GENOMIC DNA]</scope>
</reference>
<dbReference type="Gene3D" id="3.30.1920.40">
    <property type="match status" value="1"/>
</dbReference>
<dbReference type="KEGG" id="vg:9926086"/>
<dbReference type="SUPFAM" id="SSF69279">
    <property type="entry name" value="Phage tail proteins"/>
    <property type="match status" value="2"/>
</dbReference>